<dbReference type="GO" id="GO:0003700">
    <property type="term" value="F:DNA-binding transcription factor activity"/>
    <property type="evidence" value="ECO:0007669"/>
    <property type="project" value="InterPro"/>
</dbReference>
<comment type="subcellular location">
    <subcellularLocation>
        <location evidence="1">Nucleus</location>
    </subcellularLocation>
</comment>
<dbReference type="InterPro" id="IPR036388">
    <property type="entry name" value="WH-like_DNA-bd_sf"/>
</dbReference>
<dbReference type="Pfam" id="PF00447">
    <property type="entry name" value="HSF_DNA-bind"/>
    <property type="match status" value="1"/>
</dbReference>
<dbReference type="Proteomes" id="UP000010556">
    <property type="component" value="Unassembled WGS sequence"/>
</dbReference>
<feature type="region of interest" description="Disordered" evidence="8">
    <location>
        <begin position="157"/>
        <end position="176"/>
    </location>
</feature>
<evidence type="ECO:0000256" key="1">
    <source>
        <dbReference type="ARBA" id="ARBA00004123"/>
    </source>
</evidence>
<dbReference type="GO" id="GO:0043565">
    <property type="term" value="F:sequence-specific DNA binding"/>
    <property type="evidence" value="ECO:0007669"/>
    <property type="project" value="InterPro"/>
</dbReference>
<dbReference type="Gene3D" id="1.10.10.10">
    <property type="entry name" value="Winged helix-like DNA-binding domain superfamily/Winged helix DNA-binding domain"/>
    <property type="match status" value="1"/>
</dbReference>
<dbReference type="SUPFAM" id="SSF46785">
    <property type="entry name" value="Winged helix' DNA-binding domain"/>
    <property type="match status" value="1"/>
</dbReference>
<proteinExistence type="inferred from homology"/>
<comment type="similarity">
    <text evidence="2 7">Belongs to the HSF family.</text>
</comment>
<name>L5LGL4_MYODS</name>
<dbReference type="EMBL" id="KB112465">
    <property type="protein sequence ID" value="ELK24793.1"/>
    <property type="molecule type" value="Genomic_DNA"/>
</dbReference>
<dbReference type="FunFam" id="1.10.10.10:FF:000349">
    <property type="entry name" value="Heat shock transcription factor, Y-linked"/>
    <property type="match status" value="1"/>
</dbReference>
<dbReference type="InterPro" id="IPR000232">
    <property type="entry name" value="HSF_DNA-bd"/>
</dbReference>
<evidence type="ECO:0000256" key="8">
    <source>
        <dbReference type="SAM" id="MobiDB-lite"/>
    </source>
</evidence>
<feature type="domain" description="HSF-type DNA-binding" evidence="9">
    <location>
        <begin position="47"/>
        <end position="152"/>
    </location>
</feature>
<keyword evidence="3" id="KW-0805">Transcription regulation</keyword>
<evidence type="ECO:0000259" key="9">
    <source>
        <dbReference type="SMART" id="SM00415"/>
    </source>
</evidence>
<keyword evidence="6" id="KW-0539">Nucleus</keyword>
<keyword evidence="5" id="KW-0804">Transcription</keyword>
<dbReference type="PANTHER" id="PTHR10015">
    <property type="entry name" value="HEAT SHOCK TRANSCRIPTION FACTOR"/>
    <property type="match status" value="1"/>
</dbReference>
<evidence type="ECO:0000313" key="11">
    <source>
        <dbReference type="Proteomes" id="UP000010556"/>
    </source>
</evidence>
<keyword evidence="11" id="KW-1185">Reference proteome</keyword>
<organism evidence="10 11">
    <name type="scientific">Myotis davidii</name>
    <name type="common">David's myotis</name>
    <dbReference type="NCBI Taxonomy" id="225400"/>
    <lineage>
        <taxon>Eukaryota</taxon>
        <taxon>Metazoa</taxon>
        <taxon>Chordata</taxon>
        <taxon>Craniata</taxon>
        <taxon>Vertebrata</taxon>
        <taxon>Euteleostomi</taxon>
        <taxon>Mammalia</taxon>
        <taxon>Eutheria</taxon>
        <taxon>Laurasiatheria</taxon>
        <taxon>Chiroptera</taxon>
        <taxon>Yangochiroptera</taxon>
        <taxon>Vespertilionidae</taxon>
        <taxon>Myotis</taxon>
    </lineage>
</organism>
<gene>
    <name evidence="10" type="ORF">MDA_GLEAN10001599</name>
</gene>
<dbReference type="PANTHER" id="PTHR10015:SF140">
    <property type="entry name" value="HEAT SHOCK TRANSCRIPTION FACTOR, X-LINKED MEMBER 3-RELATED"/>
    <property type="match status" value="1"/>
</dbReference>
<feature type="compositionally biased region" description="Acidic residues" evidence="8">
    <location>
        <begin position="301"/>
        <end position="310"/>
    </location>
</feature>
<reference evidence="11" key="1">
    <citation type="journal article" date="2013" name="Science">
        <title>Comparative analysis of bat genomes provides insight into the evolution of flight and immunity.</title>
        <authorList>
            <person name="Zhang G."/>
            <person name="Cowled C."/>
            <person name="Shi Z."/>
            <person name="Huang Z."/>
            <person name="Bishop-Lilly K.A."/>
            <person name="Fang X."/>
            <person name="Wynne J.W."/>
            <person name="Xiong Z."/>
            <person name="Baker M.L."/>
            <person name="Zhao W."/>
            <person name="Tachedjian M."/>
            <person name="Zhu Y."/>
            <person name="Zhou P."/>
            <person name="Jiang X."/>
            <person name="Ng J."/>
            <person name="Yang L."/>
            <person name="Wu L."/>
            <person name="Xiao J."/>
            <person name="Feng Y."/>
            <person name="Chen Y."/>
            <person name="Sun X."/>
            <person name="Zhang Y."/>
            <person name="Marsh G.A."/>
            <person name="Crameri G."/>
            <person name="Broder C.C."/>
            <person name="Frey K.G."/>
            <person name="Wang L.F."/>
            <person name="Wang J."/>
        </authorList>
    </citation>
    <scope>NUCLEOTIDE SEQUENCE [LARGE SCALE GENOMIC DNA]</scope>
</reference>
<evidence type="ECO:0000256" key="5">
    <source>
        <dbReference type="ARBA" id="ARBA00023163"/>
    </source>
</evidence>
<dbReference type="InterPro" id="IPR036390">
    <property type="entry name" value="WH_DNA-bd_sf"/>
</dbReference>
<dbReference type="GO" id="GO:0005634">
    <property type="term" value="C:nucleus"/>
    <property type="evidence" value="ECO:0007669"/>
    <property type="project" value="UniProtKB-SubCell"/>
</dbReference>
<feature type="non-terminal residue" evidence="10">
    <location>
        <position position="1"/>
    </location>
</feature>
<dbReference type="SMART" id="SM00415">
    <property type="entry name" value="HSF"/>
    <property type="match status" value="1"/>
</dbReference>
<accession>L5LGL4</accession>
<dbReference type="AlphaFoldDB" id="L5LGL4"/>
<evidence type="ECO:0000256" key="2">
    <source>
        <dbReference type="ARBA" id="ARBA00006403"/>
    </source>
</evidence>
<evidence type="ECO:0000256" key="4">
    <source>
        <dbReference type="ARBA" id="ARBA00023125"/>
    </source>
</evidence>
<keyword evidence="10" id="KW-0346">Stress response</keyword>
<feature type="region of interest" description="Disordered" evidence="8">
    <location>
        <begin position="1"/>
        <end position="41"/>
    </location>
</feature>
<sequence>PHVGPTEALERHGDQEESQDPSPQDNPQPQDPKQGTTNVEGNNILLGLSFPRKLWKIVEDDTVTSVHWSDDGDTLIIEENLFKREILCRRGEEKIFESNKLRSFIRLLNLHGFRKIRPGDSSVCFPGNKMMIYQNCNFQRDKPWLLENIVKKGNRMTRALPGTSSTPPKRKKEMAPTRRSLRIRYKFGNNYAKEKAQREAENDWEHENDWEPTAAEFFRYLGLRPTSRAMEVQCPSKAVGPSGEGKSGNAMFVPLATAGTDGTGDLPTSPPNNPLHDSVVSSYNVCCSTPMAGLSAMAPLEDPDKEEEEGSSNNKC</sequence>
<evidence type="ECO:0000256" key="6">
    <source>
        <dbReference type="ARBA" id="ARBA00023242"/>
    </source>
</evidence>
<evidence type="ECO:0000313" key="10">
    <source>
        <dbReference type="EMBL" id="ELK24793.1"/>
    </source>
</evidence>
<evidence type="ECO:0000256" key="7">
    <source>
        <dbReference type="RuleBase" id="RU004020"/>
    </source>
</evidence>
<feature type="region of interest" description="Disordered" evidence="8">
    <location>
        <begin position="295"/>
        <end position="316"/>
    </location>
</feature>
<evidence type="ECO:0000256" key="3">
    <source>
        <dbReference type="ARBA" id="ARBA00023015"/>
    </source>
</evidence>
<protein>
    <submittedName>
        <fullName evidence="10">Heat shock transcription factor, Y-linked</fullName>
    </submittedName>
</protein>
<keyword evidence="4" id="KW-0238">DNA-binding</keyword>